<keyword evidence="4" id="KW-0233">DNA recombination</keyword>
<dbReference type="AlphaFoldDB" id="A0A7R8XGM5"/>
<dbReference type="CDD" id="cd22999">
    <property type="entry name" value="SAP_SLX4"/>
    <property type="match status" value="1"/>
</dbReference>
<dbReference type="GO" id="GO:0033557">
    <property type="term" value="C:Slx1-Slx4 complex"/>
    <property type="evidence" value="ECO:0007669"/>
    <property type="project" value="InterPro"/>
</dbReference>
<dbReference type="Pfam" id="PF09494">
    <property type="entry name" value="Slx4"/>
    <property type="match status" value="1"/>
</dbReference>
<dbReference type="OrthoDB" id="1931232at2759"/>
<evidence type="ECO:0000313" key="9">
    <source>
        <dbReference type="EMBL" id="CAD7246943.1"/>
    </source>
</evidence>
<dbReference type="PANTHER" id="PTHR21541:SF3">
    <property type="entry name" value="STRUCTURE-SPECIFIC ENDONUCLEASE SUBUNIT SLX4"/>
    <property type="match status" value="1"/>
</dbReference>
<feature type="compositionally biased region" description="Acidic residues" evidence="8">
    <location>
        <begin position="1115"/>
        <end position="1134"/>
    </location>
</feature>
<organism evidence="9">
    <name type="scientific">Darwinula stevensoni</name>
    <dbReference type="NCBI Taxonomy" id="69355"/>
    <lineage>
        <taxon>Eukaryota</taxon>
        <taxon>Metazoa</taxon>
        <taxon>Ecdysozoa</taxon>
        <taxon>Arthropoda</taxon>
        <taxon>Crustacea</taxon>
        <taxon>Oligostraca</taxon>
        <taxon>Ostracoda</taxon>
        <taxon>Podocopa</taxon>
        <taxon>Podocopida</taxon>
        <taxon>Darwinulocopina</taxon>
        <taxon>Darwinuloidea</taxon>
        <taxon>Darwinulidae</taxon>
        <taxon>Darwinula</taxon>
    </lineage>
</organism>
<proteinExistence type="inferred from homology"/>
<dbReference type="Proteomes" id="UP000677054">
    <property type="component" value="Unassembled WGS sequence"/>
</dbReference>
<feature type="region of interest" description="Disordered" evidence="8">
    <location>
        <begin position="486"/>
        <end position="511"/>
    </location>
</feature>
<feature type="region of interest" description="Disordered" evidence="8">
    <location>
        <begin position="703"/>
        <end position="733"/>
    </location>
</feature>
<accession>A0A7R8XGM5</accession>
<dbReference type="EMBL" id="CAJPEV010001282">
    <property type="protein sequence ID" value="CAG0891834.1"/>
    <property type="molecule type" value="Genomic_DNA"/>
</dbReference>
<comment type="subcellular location">
    <subcellularLocation>
        <location evidence="1">Nucleus</location>
    </subcellularLocation>
</comment>
<feature type="region of interest" description="Disordered" evidence="8">
    <location>
        <begin position="1097"/>
        <end position="1155"/>
    </location>
</feature>
<feature type="region of interest" description="Disordered" evidence="8">
    <location>
        <begin position="977"/>
        <end position="1004"/>
    </location>
</feature>
<feature type="compositionally biased region" description="Polar residues" evidence="8">
    <location>
        <begin position="493"/>
        <end position="506"/>
    </location>
</feature>
<dbReference type="InterPro" id="IPR011333">
    <property type="entry name" value="SKP1/BTB/POZ_sf"/>
</dbReference>
<evidence type="ECO:0000256" key="7">
    <source>
        <dbReference type="ARBA" id="ARBA00029496"/>
    </source>
</evidence>
<name>A0A7R8XGM5_9CRUS</name>
<feature type="region of interest" description="Disordered" evidence="8">
    <location>
        <begin position="1028"/>
        <end position="1056"/>
    </location>
</feature>
<dbReference type="GO" id="GO:0006281">
    <property type="term" value="P:DNA repair"/>
    <property type="evidence" value="ECO:0007669"/>
    <property type="project" value="UniProtKB-KW"/>
</dbReference>
<comment type="similarity">
    <text evidence="2">Belongs to the SLX4 family.</text>
</comment>
<evidence type="ECO:0000256" key="8">
    <source>
        <dbReference type="SAM" id="MobiDB-lite"/>
    </source>
</evidence>
<dbReference type="GO" id="GO:0000712">
    <property type="term" value="P:resolution of meiotic recombination intermediates"/>
    <property type="evidence" value="ECO:0007669"/>
    <property type="project" value="TreeGrafter"/>
</dbReference>
<keyword evidence="10" id="KW-1185">Reference proteome</keyword>
<feature type="region of interest" description="Disordered" evidence="8">
    <location>
        <begin position="847"/>
        <end position="867"/>
    </location>
</feature>
<evidence type="ECO:0000256" key="2">
    <source>
        <dbReference type="ARBA" id="ARBA00006661"/>
    </source>
</evidence>
<keyword evidence="3" id="KW-0227">DNA damage</keyword>
<sequence>MYLHYSGKVTLSQKPRKGKGKKLVVELEPLSPTLKLDSPLKKEEDPLQVLVDEKKQCPACSSYVLLSSFRDHRAECLQKFTRVERLSNSVSSSCRPAEFVDNPGKASEDLRKELAQEPSDTEGNGVPLLECPLCRQTFFSSTSCCIHIKKCGARRGLSSEQVLAAVKLHKKQALERKALGLPIKLTQKSKKPMRERCGRGQPQRVRNKGLVSMEPDLETAIALSASLHEEETRNKEKEQVLLANGYDEVAIEGIDVDMKCLSEAEVNKPVAARGRPRKNKFRGGLFALSLTSDEERKLKTSERATQILMEMVEACDRKVHEWHGVDIPSTPLFGLKPSSFHQNPGVIWSRAALNCNTEDLYVPSLLNFIQKKSVLLGQAERQNIKIPGRKSTLLSQHLQMRGKGENADGAEDVQLGSADEQEDKQCEIADEENLQLRSADEENDDVEPSLGKIHEEEMKGINLSTQYILAHLDAPVSQVMLTQEHDDVERDTPSQNREASDTSSKNSSHELVLNNPHFSSQMLNLLHFPEFKDVNFTTRDGEVGACEAVIWAQSQQLWTEIQQMKGTKTKKICCLEKYSSRSVMLFFEYLYTGKLSAVGEREQVQSEVAEIVDLYQVGKQENSCLEAAASITSQVTASRSLSPDLFEDSKSVSPVQVTYQENEQEQLGSPSMEITMVPCNVKATLVADQIERHSSPNRRSLDMEIPVLNSPPKTGISDKNHSPAQKEQKSWADNQIDTESFVLELCSPMSKNKCNCSSCHNQTVDGSDSWENSRTCAHGVKRSLQFDNTCHIIHPGSSEKFHDFHNSSISSEVPDLEASNVLKRPFVGSTPFSPKTAEKVELEMHSHKIGKRESVSPQLPPRKKSCHSSSSVSSNICFGEVLREASLDDSVLVLSSPSVIGDDSENFMSLSQPDIPSTAPIFKELARHPSTPTFTCLTQHPSMPMASPKASKCQTSPLLDNAFDMTPLPLRQRIERKLSRTSIASPPKASSPSKRPCNSVVNDTDTDRVFKDLGIDESFIWAEENAPELPHETPQPKSCNRSQMTSNVTPTPDFRKMDTPALQKELRRFGVRQLSKQQAVKLLQYIYEETHPVAHVEPVPSTSCAPTQHKAKDEDDKDVLDSEEEDADSEEIPEESMLVFADSPVKNQSKSTKKTPDELKEEVRVYFLKTPDLLRKALLYEPIWIETLRADLKQAGIKISIEFLMDFLDEQREFLPPIFEFLFFMGRNGEMLNCRKQMPARIFLFDR</sequence>
<evidence type="ECO:0000256" key="6">
    <source>
        <dbReference type="ARBA" id="ARBA00023242"/>
    </source>
</evidence>
<evidence type="ECO:0000313" key="10">
    <source>
        <dbReference type="Proteomes" id="UP000677054"/>
    </source>
</evidence>
<feature type="compositionally biased region" description="Basic and acidic residues" evidence="8">
    <location>
        <begin position="716"/>
        <end position="730"/>
    </location>
</feature>
<dbReference type="PANTHER" id="PTHR21541">
    <property type="entry name" value="BTB POZ DOMAIN CONTAINING 12"/>
    <property type="match status" value="1"/>
</dbReference>
<feature type="compositionally biased region" description="Polar residues" evidence="8">
    <location>
        <begin position="1035"/>
        <end position="1050"/>
    </location>
</feature>
<feature type="compositionally biased region" description="Low complexity" evidence="8">
    <location>
        <begin position="984"/>
        <end position="996"/>
    </location>
</feature>
<protein>
    <recommendedName>
        <fullName evidence="7">Structure-specific endonuclease subunit SLX4</fullName>
    </recommendedName>
</protein>
<keyword evidence="5" id="KW-0234">DNA repair</keyword>
<keyword evidence="6" id="KW-0539">Nucleus</keyword>
<evidence type="ECO:0000256" key="5">
    <source>
        <dbReference type="ARBA" id="ARBA00023204"/>
    </source>
</evidence>
<dbReference type="EMBL" id="LR900799">
    <property type="protein sequence ID" value="CAD7246943.1"/>
    <property type="molecule type" value="Genomic_DNA"/>
</dbReference>
<reference evidence="9" key="1">
    <citation type="submission" date="2020-11" db="EMBL/GenBank/DDBJ databases">
        <authorList>
            <person name="Tran Van P."/>
        </authorList>
    </citation>
    <scope>NUCLEOTIDE SEQUENCE</scope>
</reference>
<gene>
    <name evidence="9" type="ORF">DSTB1V02_LOCUS6785</name>
</gene>
<evidence type="ECO:0000256" key="1">
    <source>
        <dbReference type="ARBA" id="ARBA00004123"/>
    </source>
</evidence>
<evidence type="ECO:0000256" key="3">
    <source>
        <dbReference type="ARBA" id="ARBA00022763"/>
    </source>
</evidence>
<dbReference type="Gene3D" id="3.30.710.10">
    <property type="entry name" value="Potassium Channel Kv1.1, Chain A"/>
    <property type="match status" value="1"/>
</dbReference>
<evidence type="ECO:0000256" key="4">
    <source>
        <dbReference type="ARBA" id="ARBA00023172"/>
    </source>
</evidence>
<dbReference type="GO" id="GO:0006260">
    <property type="term" value="P:DNA replication"/>
    <property type="evidence" value="ECO:0007669"/>
    <property type="project" value="InterPro"/>
</dbReference>
<dbReference type="InterPro" id="IPR018574">
    <property type="entry name" value="Structure-sp_endonuc_su_Slx4"/>
</dbReference>